<reference evidence="1 2" key="1">
    <citation type="journal article" date="2020" name="Cell Host Microbe">
        <title>Functional and Genomic Variation between Human-Derived Isolates of Lachnospiraceae Reveals Inter- and Intra-Species Diversity.</title>
        <authorList>
            <person name="Sorbara M.T."/>
            <person name="Littmann E.R."/>
            <person name="Fontana E."/>
            <person name="Moody T.U."/>
            <person name="Kohout C.E."/>
            <person name="Gjonbalaj M."/>
            <person name="Eaton V."/>
            <person name="Seok R."/>
            <person name="Leiner I.M."/>
            <person name="Pamer E.G."/>
        </authorList>
    </citation>
    <scope>NUCLEOTIDE SEQUENCE [LARGE SCALE GENOMIC DNA]</scope>
    <source>
        <strain evidence="1 2">MSK.17.74</strain>
    </source>
</reference>
<protein>
    <submittedName>
        <fullName evidence="1">Uncharacterized protein</fullName>
    </submittedName>
</protein>
<name>A0ABX2H8I0_9FIRM</name>
<sequence length="98" mass="11435">MKILGKQPSREKCAESGWFATDYLLDAPIDRAFILSLRPLGSFVYLDMLKEPFFKIENDYYMIKGVQGKDYFRIAVHGKHEDELQKLEEFLDSGPQKE</sequence>
<evidence type="ECO:0000313" key="1">
    <source>
        <dbReference type="EMBL" id="NSG85888.1"/>
    </source>
</evidence>
<keyword evidence="2" id="KW-1185">Reference proteome</keyword>
<organism evidence="1 2">
    <name type="scientific">Blautia faecis</name>
    <dbReference type="NCBI Taxonomy" id="871665"/>
    <lineage>
        <taxon>Bacteria</taxon>
        <taxon>Bacillati</taxon>
        <taxon>Bacillota</taxon>
        <taxon>Clostridia</taxon>
        <taxon>Lachnospirales</taxon>
        <taxon>Lachnospiraceae</taxon>
        <taxon>Blautia</taxon>
    </lineage>
</organism>
<dbReference type="Proteomes" id="UP001644719">
    <property type="component" value="Unassembled WGS sequence"/>
</dbReference>
<comment type="caution">
    <text evidence="1">The sequence shown here is derived from an EMBL/GenBank/DDBJ whole genome shotgun (WGS) entry which is preliminary data.</text>
</comment>
<dbReference type="EMBL" id="JAAITS010000028">
    <property type="protein sequence ID" value="NSG85888.1"/>
    <property type="molecule type" value="Genomic_DNA"/>
</dbReference>
<accession>A0ABX2H8I0</accession>
<gene>
    <name evidence="1" type="ORF">G5B17_10710</name>
</gene>
<evidence type="ECO:0000313" key="2">
    <source>
        <dbReference type="Proteomes" id="UP001644719"/>
    </source>
</evidence>
<dbReference type="RefSeq" id="WP_173718067.1">
    <property type="nucleotide sequence ID" value="NZ_JAAIPU010000003.1"/>
</dbReference>
<proteinExistence type="predicted"/>